<proteinExistence type="predicted"/>
<reference evidence="2" key="1">
    <citation type="submission" date="2025-08" db="UniProtKB">
        <authorList>
            <consortium name="RefSeq"/>
        </authorList>
    </citation>
    <scope>IDENTIFICATION</scope>
    <source>
        <strain evidence="2">Tuebingen</strain>
        <tissue evidence="2">Fibroblasts and whole tissue</tissue>
    </source>
</reference>
<dbReference type="Proteomes" id="UP000000437">
    <property type="component" value="Chromosome 7"/>
</dbReference>
<gene>
    <name evidence="2" type="primary">LOC137490308</name>
</gene>
<protein>
    <submittedName>
        <fullName evidence="2">Uncharacterized protein isoform X2</fullName>
    </submittedName>
</protein>
<evidence type="ECO:0000313" key="2">
    <source>
        <dbReference type="RefSeq" id="XP_073763454.1"/>
    </source>
</evidence>
<keyword evidence="1" id="KW-1185">Reference proteome</keyword>
<accession>A0AC58G147</accession>
<evidence type="ECO:0000313" key="1">
    <source>
        <dbReference type="Proteomes" id="UP000000437"/>
    </source>
</evidence>
<sequence length="158" mass="17989">MAMEDLRQSVKPKPNVKRLMASLEEKSLQSPRKSLRSKIENLTPSEGLTHNQDIESREAEEDMAGKTMGIYKVQSEDHGQGDGRFTDVRVVLEGVEVLHNLQSVTHAWVMLYGLIYALNLNYPKSLKCTFEVYQKILMDLDSTKLSPKVQTLKLKLLQ</sequence>
<organism evidence="1 2">
    <name type="scientific">Danio rerio</name>
    <name type="common">Zebrafish</name>
    <name type="synonym">Brachydanio rerio</name>
    <dbReference type="NCBI Taxonomy" id="7955"/>
    <lineage>
        <taxon>Eukaryota</taxon>
        <taxon>Metazoa</taxon>
        <taxon>Chordata</taxon>
        <taxon>Craniata</taxon>
        <taxon>Vertebrata</taxon>
        <taxon>Euteleostomi</taxon>
        <taxon>Actinopterygii</taxon>
        <taxon>Neopterygii</taxon>
        <taxon>Teleostei</taxon>
        <taxon>Ostariophysi</taxon>
        <taxon>Cypriniformes</taxon>
        <taxon>Danionidae</taxon>
        <taxon>Danioninae</taxon>
        <taxon>Danio</taxon>
    </lineage>
</organism>
<dbReference type="RefSeq" id="XP_073763454.1">
    <property type="nucleotide sequence ID" value="XM_073907353.1"/>
</dbReference>
<name>A0AC58G147_DANRE</name>